<accession>A0ABR7UC79</accession>
<evidence type="ECO:0000313" key="4">
    <source>
        <dbReference type="EMBL" id="MBC9980788.1"/>
    </source>
</evidence>
<feature type="domain" description="Ice-binding protein C-terminal" evidence="3">
    <location>
        <begin position="154"/>
        <end position="179"/>
    </location>
</feature>
<dbReference type="EMBL" id="JAATTO010000030">
    <property type="protein sequence ID" value="MBC9980788.1"/>
    <property type="molecule type" value="Genomic_DNA"/>
</dbReference>
<keyword evidence="1" id="KW-0472">Membrane</keyword>
<gene>
    <name evidence="4" type="ORF">HA482_21535</name>
</gene>
<comment type="caution">
    <text evidence="4">The sequence shown here is derived from an EMBL/GenBank/DDBJ whole genome shotgun (WGS) entry which is preliminary data.</text>
</comment>
<dbReference type="Pfam" id="PF07589">
    <property type="entry name" value="PEP-CTERM"/>
    <property type="match status" value="1"/>
</dbReference>
<keyword evidence="1" id="KW-0812">Transmembrane</keyword>
<keyword evidence="1" id="KW-1133">Transmembrane helix</keyword>
<feature type="chain" id="PRO_5047366300" evidence="2">
    <location>
        <begin position="26"/>
        <end position="185"/>
    </location>
</feature>
<evidence type="ECO:0000259" key="3">
    <source>
        <dbReference type="Pfam" id="PF07589"/>
    </source>
</evidence>
<evidence type="ECO:0000313" key="5">
    <source>
        <dbReference type="Proteomes" id="UP000639516"/>
    </source>
</evidence>
<dbReference type="NCBIfam" id="TIGR02595">
    <property type="entry name" value="PEP_CTERM"/>
    <property type="match status" value="1"/>
</dbReference>
<reference evidence="4 5" key="1">
    <citation type="journal article" date="2020" name="Arch. Microbiol.">
        <title>Bradyrhizobium campsiandrae sp. nov., a nitrogen-fixing bacterial strain isolated from a native leguminous tree from the Amazon adapted to flooded conditions.</title>
        <authorList>
            <person name="Cabral Michel D."/>
            <person name="Martins da Costa E."/>
            <person name="Azarias Guimaraes A."/>
            <person name="Soares de Carvalho T."/>
            <person name="Santos de Castro Caputo P."/>
            <person name="Willems A."/>
            <person name="de Souza Moreira F.M."/>
        </authorList>
    </citation>
    <scope>NUCLEOTIDE SEQUENCE [LARGE SCALE GENOMIC DNA]</scope>
    <source>
        <strain evidence="5">INPA 384B</strain>
    </source>
</reference>
<evidence type="ECO:0000256" key="1">
    <source>
        <dbReference type="SAM" id="Phobius"/>
    </source>
</evidence>
<keyword evidence="2" id="KW-0732">Signal</keyword>
<dbReference type="NCBIfam" id="NF035944">
    <property type="entry name" value="PEPxxWA-CTERM"/>
    <property type="match status" value="1"/>
</dbReference>
<keyword evidence="5" id="KW-1185">Reference proteome</keyword>
<dbReference type="Proteomes" id="UP000639516">
    <property type="component" value="Unassembled WGS sequence"/>
</dbReference>
<sequence>MRNKFFSSILVAAAMLVGAISNASAGVLYTGSGTWDSFASNTAFSGANKSWSFSFEIDNPTSNPSSAIVDFHYSLNGSLTSLSASSIQYFSAAQGGMFNLTLSSGDVISFFNKLGTPAIDIGSSGHLATGQWAVDLLSTDSHGADINGAGVVTAVPEPSTWAMMILGFGALGFFAYRRRGLVAAA</sequence>
<organism evidence="4 5">
    <name type="scientific">Bradyrhizobium campsiandrae</name>
    <dbReference type="NCBI Taxonomy" id="1729892"/>
    <lineage>
        <taxon>Bacteria</taxon>
        <taxon>Pseudomonadati</taxon>
        <taxon>Pseudomonadota</taxon>
        <taxon>Alphaproteobacteria</taxon>
        <taxon>Hyphomicrobiales</taxon>
        <taxon>Nitrobacteraceae</taxon>
        <taxon>Bradyrhizobium</taxon>
    </lineage>
</organism>
<proteinExistence type="predicted"/>
<feature type="transmembrane region" description="Helical" evidence="1">
    <location>
        <begin position="159"/>
        <end position="176"/>
    </location>
</feature>
<dbReference type="InterPro" id="IPR013424">
    <property type="entry name" value="Ice-binding_C"/>
</dbReference>
<protein>
    <submittedName>
        <fullName evidence="4">PEP-CTERM sorting domain-containing protein</fullName>
    </submittedName>
</protein>
<evidence type="ECO:0000256" key="2">
    <source>
        <dbReference type="SAM" id="SignalP"/>
    </source>
</evidence>
<feature type="signal peptide" evidence="2">
    <location>
        <begin position="1"/>
        <end position="25"/>
    </location>
</feature>
<name>A0ABR7UC79_9BRAD</name>